<comment type="catalytic activity">
    <reaction evidence="12">
        <text>fluoride(in) = fluoride(out)</text>
        <dbReference type="Rhea" id="RHEA:76159"/>
        <dbReference type="ChEBI" id="CHEBI:17051"/>
    </reaction>
    <physiologicalReaction direction="left-to-right" evidence="12">
        <dbReference type="Rhea" id="RHEA:76160"/>
    </physiologicalReaction>
</comment>
<evidence type="ECO:0000256" key="6">
    <source>
        <dbReference type="ARBA" id="ARBA00022989"/>
    </source>
</evidence>
<evidence type="ECO:0000256" key="3">
    <source>
        <dbReference type="ARBA" id="ARBA00022475"/>
    </source>
</evidence>
<dbReference type="Proteomes" id="UP001082899">
    <property type="component" value="Unassembled WGS sequence"/>
</dbReference>
<dbReference type="InterPro" id="IPR003691">
    <property type="entry name" value="FluC"/>
</dbReference>
<evidence type="ECO:0000256" key="8">
    <source>
        <dbReference type="ARBA" id="ARBA00023065"/>
    </source>
</evidence>
<evidence type="ECO:0000256" key="13">
    <source>
        <dbReference type="HAMAP-Rule" id="MF_00454"/>
    </source>
</evidence>
<evidence type="ECO:0000256" key="9">
    <source>
        <dbReference type="ARBA" id="ARBA00023136"/>
    </source>
</evidence>
<dbReference type="PANTHER" id="PTHR28259">
    <property type="entry name" value="FLUORIDE EXPORT PROTEIN 1-RELATED"/>
    <property type="match status" value="1"/>
</dbReference>
<feature type="transmembrane region" description="Helical" evidence="13">
    <location>
        <begin position="33"/>
        <end position="57"/>
    </location>
</feature>
<feature type="transmembrane region" description="Helical" evidence="13">
    <location>
        <begin position="69"/>
        <end position="93"/>
    </location>
</feature>
<keyword evidence="9 13" id="KW-0472">Membrane</keyword>
<comment type="activity regulation">
    <text evidence="13">Na(+) is not transported, but it plays an essential structural role and its presence is essential for fluoride channel function.</text>
</comment>
<keyword evidence="3 13" id="KW-1003">Cell membrane</keyword>
<keyword evidence="15" id="KW-1185">Reference proteome</keyword>
<evidence type="ECO:0000313" key="15">
    <source>
        <dbReference type="Proteomes" id="UP001082899"/>
    </source>
</evidence>
<feature type="transmembrane region" description="Helical" evidence="13">
    <location>
        <begin position="105"/>
        <end position="126"/>
    </location>
</feature>
<accession>A0ABT3ZS17</accession>
<keyword evidence="2 13" id="KW-0813">Transport</keyword>
<comment type="similarity">
    <text evidence="11 13">Belongs to the fluoride channel Fluc/FEX (TC 1.A.43) family.</text>
</comment>
<evidence type="ECO:0000256" key="4">
    <source>
        <dbReference type="ARBA" id="ARBA00022519"/>
    </source>
</evidence>
<evidence type="ECO:0000256" key="5">
    <source>
        <dbReference type="ARBA" id="ARBA00022692"/>
    </source>
</evidence>
<keyword evidence="10 13" id="KW-0407">Ion channel</keyword>
<evidence type="ECO:0000256" key="1">
    <source>
        <dbReference type="ARBA" id="ARBA00004651"/>
    </source>
</evidence>
<proteinExistence type="inferred from homology"/>
<name>A0ABT3ZS17_9BURK</name>
<evidence type="ECO:0000256" key="2">
    <source>
        <dbReference type="ARBA" id="ARBA00022448"/>
    </source>
</evidence>
<comment type="function">
    <text evidence="13">Fluoride-specific ion channel. Important for reducing fluoride concentration in the cell, thus reducing its toxicity.</text>
</comment>
<dbReference type="NCBIfam" id="TIGR00494">
    <property type="entry name" value="crcB"/>
    <property type="match status" value="1"/>
</dbReference>
<dbReference type="Pfam" id="PF02537">
    <property type="entry name" value="CRCB"/>
    <property type="match status" value="1"/>
</dbReference>
<keyword evidence="5 13" id="KW-0812">Transmembrane</keyword>
<reference evidence="14" key="1">
    <citation type="submission" date="2022-11" db="EMBL/GenBank/DDBJ databases">
        <title>Robbsia betulipollinis sp. nov., isolated from pollen of birch (Betula pendula).</title>
        <authorList>
            <person name="Shi H."/>
            <person name="Ambika Manirajan B."/>
            <person name="Ratering S."/>
            <person name="Geissler-Plaum R."/>
            <person name="Schnell S."/>
        </authorList>
    </citation>
    <scope>NUCLEOTIDE SEQUENCE</scope>
    <source>
        <strain evidence="14">Bb-Pol-6</strain>
    </source>
</reference>
<keyword evidence="8 13" id="KW-0406">Ion transport</keyword>
<dbReference type="PANTHER" id="PTHR28259:SF1">
    <property type="entry name" value="FLUORIDE EXPORT PROTEIN 1-RELATED"/>
    <property type="match status" value="1"/>
</dbReference>
<protein>
    <recommendedName>
        <fullName evidence="13">Fluoride-specific ion channel FluC</fullName>
    </recommendedName>
</protein>
<comment type="caution">
    <text evidence="14">The sequence shown here is derived from an EMBL/GenBank/DDBJ whole genome shotgun (WGS) entry which is preliminary data.</text>
</comment>
<keyword evidence="6 13" id="KW-1133">Transmembrane helix</keyword>
<sequence>MTEFVGLLAISLGAAIGAVARYGLSLGLNLLLPYMPLGTLAANLIAAFIVGAAIAFFGSSPNLSPMWRLFIITGLAGGLSTFSTFAAELLTLLREGRFGWSAAMLFMHVGGSLAATAAGILVVKWLGHR</sequence>
<feature type="binding site" evidence="13">
    <location>
        <position position="77"/>
    </location>
    <ligand>
        <name>Na(+)</name>
        <dbReference type="ChEBI" id="CHEBI:29101"/>
        <note>structural</note>
    </ligand>
</feature>
<dbReference type="EMBL" id="JAPMXC010000010">
    <property type="protein sequence ID" value="MCY0389350.1"/>
    <property type="molecule type" value="Genomic_DNA"/>
</dbReference>
<dbReference type="HAMAP" id="MF_00454">
    <property type="entry name" value="FluC"/>
    <property type="match status" value="1"/>
</dbReference>
<gene>
    <name evidence="13 14" type="primary">crcB</name>
    <name evidence="13" type="synonym">fluC</name>
    <name evidence="14" type="ORF">OVY01_19585</name>
</gene>
<comment type="subcellular location">
    <subcellularLocation>
        <location evidence="1 13">Cell membrane</location>
        <topology evidence="1 13">Multi-pass membrane protein</topology>
    </subcellularLocation>
</comment>
<evidence type="ECO:0000256" key="7">
    <source>
        <dbReference type="ARBA" id="ARBA00023053"/>
    </source>
</evidence>
<keyword evidence="4" id="KW-0997">Cell inner membrane</keyword>
<keyword evidence="7 13" id="KW-0915">Sodium</keyword>
<organism evidence="14 15">
    <name type="scientific">Robbsia betulipollinis</name>
    <dbReference type="NCBI Taxonomy" id="2981849"/>
    <lineage>
        <taxon>Bacteria</taxon>
        <taxon>Pseudomonadati</taxon>
        <taxon>Pseudomonadota</taxon>
        <taxon>Betaproteobacteria</taxon>
        <taxon>Burkholderiales</taxon>
        <taxon>Burkholderiaceae</taxon>
        <taxon>Robbsia</taxon>
    </lineage>
</organism>
<dbReference type="NCBIfam" id="NF010792">
    <property type="entry name" value="PRK14196.1"/>
    <property type="match status" value="1"/>
</dbReference>
<evidence type="ECO:0000256" key="12">
    <source>
        <dbReference type="ARBA" id="ARBA00035585"/>
    </source>
</evidence>
<evidence type="ECO:0000256" key="10">
    <source>
        <dbReference type="ARBA" id="ARBA00023303"/>
    </source>
</evidence>
<feature type="binding site" evidence="13">
    <location>
        <position position="80"/>
    </location>
    <ligand>
        <name>Na(+)</name>
        <dbReference type="ChEBI" id="CHEBI:29101"/>
        <note>structural</note>
    </ligand>
</feature>
<evidence type="ECO:0000313" key="14">
    <source>
        <dbReference type="EMBL" id="MCY0389350.1"/>
    </source>
</evidence>
<evidence type="ECO:0000256" key="11">
    <source>
        <dbReference type="ARBA" id="ARBA00035120"/>
    </source>
</evidence>
<keyword evidence="13" id="KW-0479">Metal-binding</keyword>